<dbReference type="GO" id="GO:0009055">
    <property type="term" value="F:electron transfer activity"/>
    <property type="evidence" value="ECO:0007669"/>
    <property type="project" value="InterPro"/>
</dbReference>
<name>A0A2S7U1C3_9BACT</name>
<comment type="caution">
    <text evidence="6">The sequence shown here is derived from an EMBL/GenBank/DDBJ whole genome shotgun (WGS) entry which is preliminary data.</text>
</comment>
<evidence type="ECO:0000256" key="3">
    <source>
        <dbReference type="ARBA" id="ARBA00023004"/>
    </source>
</evidence>
<accession>A0A2S7U1C3</accession>
<dbReference type="EMBL" id="MQWA01000001">
    <property type="protein sequence ID" value="PQJ28184.1"/>
    <property type="molecule type" value="Genomic_DNA"/>
</dbReference>
<dbReference type="AlphaFoldDB" id="A0A2S7U1C3"/>
<dbReference type="RefSeq" id="WP_105042686.1">
    <property type="nucleotide sequence ID" value="NZ_MQWA01000001.1"/>
</dbReference>
<protein>
    <recommendedName>
        <fullName evidence="5">Cytochrome c domain-containing protein</fullName>
    </recommendedName>
</protein>
<keyword evidence="3 4" id="KW-0408">Iron</keyword>
<dbReference type="GO" id="GO:0046872">
    <property type="term" value="F:metal ion binding"/>
    <property type="evidence" value="ECO:0007669"/>
    <property type="project" value="UniProtKB-KW"/>
</dbReference>
<reference evidence="6 7" key="1">
    <citation type="submission" date="2016-12" db="EMBL/GenBank/DDBJ databases">
        <title>Study of bacterial adaptation to deep sea.</title>
        <authorList>
            <person name="Song J."/>
            <person name="Yoshizawa S."/>
            <person name="Kogure K."/>
        </authorList>
    </citation>
    <scope>NUCLEOTIDE SEQUENCE [LARGE SCALE GENOMIC DNA]</scope>
    <source>
        <strain evidence="6 7">SAORIC-165</strain>
    </source>
</reference>
<dbReference type="PANTHER" id="PTHR33546">
    <property type="entry name" value="LARGE, MULTIFUNCTIONAL SECRETED PROTEIN-RELATED"/>
    <property type="match status" value="1"/>
</dbReference>
<evidence type="ECO:0000313" key="6">
    <source>
        <dbReference type="EMBL" id="PQJ28184.1"/>
    </source>
</evidence>
<evidence type="ECO:0000256" key="4">
    <source>
        <dbReference type="PROSITE-ProRule" id="PRU00433"/>
    </source>
</evidence>
<dbReference type="NCBIfam" id="TIGR02603">
    <property type="entry name" value="CxxCH_TIGR02603"/>
    <property type="match status" value="1"/>
</dbReference>
<dbReference type="InterPro" id="IPR036909">
    <property type="entry name" value="Cyt_c-like_dom_sf"/>
</dbReference>
<dbReference type="PANTHER" id="PTHR33546:SF1">
    <property type="entry name" value="LARGE, MULTIFUNCTIONAL SECRETED PROTEIN"/>
    <property type="match status" value="1"/>
</dbReference>
<evidence type="ECO:0000313" key="7">
    <source>
        <dbReference type="Proteomes" id="UP000239907"/>
    </source>
</evidence>
<dbReference type="Gene3D" id="1.10.760.10">
    <property type="entry name" value="Cytochrome c-like domain"/>
    <property type="match status" value="1"/>
</dbReference>
<dbReference type="InterPro" id="IPR009056">
    <property type="entry name" value="Cyt_c-like_dom"/>
</dbReference>
<keyword evidence="1 4" id="KW-0349">Heme</keyword>
<keyword evidence="2 4" id="KW-0479">Metal-binding</keyword>
<dbReference type="InterPro" id="IPR013427">
    <property type="entry name" value="Haem-bd_dom_put"/>
</dbReference>
<dbReference type="OrthoDB" id="174474at2"/>
<keyword evidence="7" id="KW-1185">Reference proteome</keyword>
<evidence type="ECO:0000256" key="2">
    <source>
        <dbReference type="ARBA" id="ARBA00022723"/>
    </source>
</evidence>
<proteinExistence type="predicted"/>
<dbReference type="Proteomes" id="UP000239907">
    <property type="component" value="Unassembled WGS sequence"/>
</dbReference>
<dbReference type="PROSITE" id="PS51007">
    <property type="entry name" value="CYTC"/>
    <property type="match status" value="1"/>
</dbReference>
<dbReference type="SUPFAM" id="SSF46626">
    <property type="entry name" value="Cytochrome c"/>
    <property type="match status" value="1"/>
</dbReference>
<sequence length="337" mass="37100">MDKVTPDEIAAVIGKINPLYPAKDKSLNAELCRVLSYLDAPQVVSKTIGLMKATQTQTIAYDKEMLDRHEYGKNILKMMSNTPNSLNIHYAYSLRQVQNGWTLEDRKYYFGWLNETLEKSGGKSFSGYIRAIRKDAIDHLPAKDATAVSWLLGEIAGVDLSKLPMAKGPGVAWTVDSAMKHFNTDLKGRSFNNGKKMFAAGRCVACHRFEGSGGYSGPDLGSLGNRYSIRDILVAICEPSQSISEQYQASVVTLKDGGSVSGRIIYKNDKEIALATNPFNFADLDKSPIANVKKVEPSQISMMPPGMIFSMNKDELKDLVAYLISAGNPKHPAFDKN</sequence>
<organism evidence="6 7">
    <name type="scientific">Rubritalea profundi</name>
    <dbReference type="NCBI Taxonomy" id="1658618"/>
    <lineage>
        <taxon>Bacteria</taxon>
        <taxon>Pseudomonadati</taxon>
        <taxon>Verrucomicrobiota</taxon>
        <taxon>Verrucomicrobiia</taxon>
        <taxon>Verrucomicrobiales</taxon>
        <taxon>Rubritaleaceae</taxon>
        <taxon>Rubritalea</taxon>
    </lineage>
</organism>
<evidence type="ECO:0000256" key="1">
    <source>
        <dbReference type="ARBA" id="ARBA00022617"/>
    </source>
</evidence>
<evidence type="ECO:0000259" key="5">
    <source>
        <dbReference type="PROSITE" id="PS51007"/>
    </source>
</evidence>
<dbReference type="Pfam" id="PF00034">
    <property type="entry name" value="Cytochrom_C"/>
    <property type="match status" value="1"/>
</dbReference>
<dbReference type="GO" id="GO:0020037">
    <property type="term" value="F:heme binding"/>
    <property type="evidence" value="ECO:0007669"/>
    <property type="project" value="InterPro"/>
</dbReference>
<feature type="domain" description="Cytochrome c" evidence="5">
    <location>
        <begin position="189"/>
        <end position="327"/>
    </location>
</feature>
<gene>
    <name evidence="6" type="ORF">BSZ32_06480</name>
</gene>